<evidence type="ECO:0000256" key="1">
    <source>
        <dbReference type="SAM" id="Coils"/>
    </source>
</evidence>
<evidence type="ECO:0000256" key="2">
    <source>
        <dbReference type="SAM" id="Phobius"/>
    </source>
</evidence>
<proteinExistence type="predicted"/>
<dbReference type="EMBL" id="CACRSX010000006">
    <property type="protein sequence ID" value="VYS74950.1"/>
    <property type="molecule type" value="Genomic_DNA"/>
</dbReference>
<reference evidence="3" key="1">
    <citation type="submission" date="2019-11" db="EMBL/GenBank/DDBJ databases">
        <authorList>
            <person name="Feng L."/>
        </authorList>
    </citation>
    <scope>NUCLEOTIDE SEQUENCE</scope>
    <source>
        <strain evidence="3">AhadrusLFYP4</strain>
    </source>
</reference>
<keyword evidence="2" id="KW-0812">Transmembrane</keyword>
<gene>
    <name evidence="3" type="ORF">AHLFYP4_00233</name>
</gene>
<evidence type="ECO:0000313" key="3">
    <source>
        <dbReference type="EMBL" id="VYS74950.1"/>
    </source>
</evidence>
<name>A0A6N2R4Q4_ANAHA</name>
<sequence length="276" mass="30785">MKYDKINSFSKELSSIQKTLDSYKGFTQAFTKRSNFYAKTIPHSALAASLNAKKFVPKPTMVDAIASKVKYTAALNVKVMGLSMDNSALASAIKLSSCIKDSYLNGPAVSGVCKSIQKLQNTYTSSLQQQATELIITSKEILSAFESSSDFDVDQFEFDQDTVSAPISFVDSISDIFDNTPSISDILLPIKEKISIKLFISIVTTIISAITVCCLITQNKLQAESNQISKEQLQLDKKYKKLEFEQKERELDQKDRELDLKDEELHLNLNKSDSNN</sequence>
<keyword evidence="2" id="KW-1133">Transmembrane helix</keyword>
<feature type="coiled-coil region" evidence="1">
    <location>
        <begin position="230"/>
        <end position="264"/>
    </location>
</feature>
<organism evidence="3">
    <name type="scientific">Anaerostipes hadrus</name>
    <dbReference type="NCBI Taxonomy" id="649756"/>
    <lineage>
        <taxon>Bacteria</taxon>
        <taxon>Bacillati</taxon>
        <taxon>Bacillota</taxon>
        <taxon>Clostridia</taxon>
        <taxon>Lachnospirales</taxon>
        <taxon>Lachnospiraceae</taxon>
        <taxon>Anaerostipes</taxon>
    </lineage>
</organism>
<dbReference type="AlphaFoldDB" id="A0A6N2R4Q4"/>
<keyword evidence="1" id="KW-0175">Coiled coil</keyword>
<accession>A0A6N2R4Q4</accession>
<protein>
    <submittedName>
        <fullName evidence="3">Uncharacterized protein</fullName>
    </submittedName>
</protein>
<keyword evidence="2" id="KW-0472">Membrane</keyword>
<feature type="transmembrane region" description="Helical" evidence="2">
    <location>
        <begin position="198"/>
        <end position="218"/>
    </location>
</feature>
<dbReference type="RefSeq" id="WP_156722534.1">
    <property type="nucleotide sequence ID" value="NZ_CACRSX010000006.1"/>
</dbReference>